<dbReference type="GO" id="GO:0005544">
    <property type="term" value="F:calcium-dependent phospholipid binding"/>
    <property type="evidence" value="ECO:0007669"/>
    <property type="project" value="InterPro"/>
</dbReference>
<protein>
    <submittedName>
        <fullName evidence="2">Annexin ANXC4</fullName>
    </submittedName>
</protein>
<dbReference type="GO" id="GO:0005737">
    <property type="term" value="C:cytoplasm"/>
    <property type="evidence" value="ECO:0007669"/>
    <property type="project" value="TreeGrafter"/>
</dbReference>
<feature type="compositionally biased region" description="Polar residues" evidence="1">
    <location>
        <begin position="394"/>
        <end position="406"/>
    </location>
</feature>
<dbReference type="GO" id="GO:0005509">
    <property type="term" value="F:calcium ion binding"/>
    <property type="evidence" value="ECO:0007669"/>
    <property type="project" value="InterPro"/>
</dbReference>
<feature type="region of interest" description="Disordered" evidence="1">
    <location>
        <begin position="1"/>
        <end position="240"/>
    </location>
</feature>
<reference evidence="2 3" key="1">
    <citation type="submission" date="2016-12" db="EMBL/GenBank/DDBJ databases">
        <title>The genomes of Aspergillus section Nigri reveals drivers in fungal speciation.</title>
        <authorList>
            <consortium name="DOE Joint Genome Institute"/>
            <person name="Vesth T.C."/>
            <person name="Nybo J."/>
            <person name="Theobald S."/>
            <person name="Brandl J."/>
            <person name="Frisvad J.C."/>
            <person name="Nielsen K.F."/>
            <person name="Lyhne E.K."/>
            <person name="Kogle M.E."/>
            <person name="Kuo A."/>
            <person name="Riley R."/>
            <person name="Clum A."/>
            <person name="Nolan M."/>
            <person name="Lipzen A."/>
            <person name="Salamov A."/>
            <person name="Henrissat B."/>
            <person name="Wiebenga A."/>
            <person name="De Vries R.P."/>
            <person name="Grigoriev I.V."/>
            <person name="Mortensen U.H."/>
            <person name="Andersen M.R."/>
            <person name="Baker S.E."/>
        </authorList>
    </citation>
    <scope>NUCLEOTIDE SEQUENCE [LARGE SCALE GENOMIC DNA]</scope>
    <source>
        <strain evidence="2 3">CBS 115572</strain>
    </source>
</reference>
<feature type="compositionally biased region" description="Basic and acidic residues" evidence="1">
    <location>
        <begin position="503"/>
        <end position="517"/>
    </location>
</feature>
<feature type="compositionally biased region" description="Polar residues" evidence="1">
    <location>
        <begin position="215"/>
        <end position="235"/>
    </location>
</feature>
<gene>
    <name evidence="2" type="ORF">BO94DRAFT_308421</name>
</gene>
<dbReference type="RefSeq" id="XP_025461897.1">
    <property type="nucleotide sequence ID" value="XM_025606808.1"/>
</dbReference>
<keyword evidence="3" id="KW-1185">Reference proteome</keyword>
<dbReference type="Gene3D" id="1.10.220.10">
    <property type="entry name" value="Annexin"/>
    <property type="match status" value="4"/>
</dbReference>
<dbReference type="Proteomes" id="UP000246702">
    <property type="component" value="Unassembled WGS sequence"/>
</dbReference>
<dbReference type="GO" id="GO:0005886">
    <property type="term" value="C:plasma membrane"/>
    <property type="evidence" value="ECO:0007669"/>
    <property type="project" value="TreeGrafter"/>
</dbReference>
<dbReference type="EMBL" id="MSFK01000048">
    <property type="protein sequence ID" value="PWY67253.1"/>
    <property type="molecule type" value="Genomic_DNA"/>
</dbReference>
<dbReference type="SUPFAM" id="SSF47874">
    <property type="entry name" value="Annexin"/>
    <property type="match status" value="1"/>
</dbReference>
<dbReference type="InterPro" id="IPR037104">
    <property type="entry name" value="Annexin_sf"/>
</dbReference>
<dbReference type="AlphaFoldDB" id="A0A317UYV7"/>
<dbReference type="GO" id="GO:0001786">
    <property type="term" value="F:phosphatidylserine binding"/>
    <property type="evidence" value="ECO:0007669"/>
    <property type="project" value="TreeGrafter"/>
</dbReference>
<feature type="compositionally biased region" description="Basic and acidic residues" evidence="1">
    <location>
        <begin position="103"/>
        <end position="113"/>
    </location>
</feature>
<organism evidence="2 3">
    <name type="scientific">Aspergillus sclerotioniger CBS 115572</name>
    <dbReference type="NCBI Taxonomy" id="1450535"/>
    <lineage>
        <taxon>Eukaryota</taxon>
        <taxon>Fungi</taxon>
        <taxon>Dikarya</taxon>
        <taxon>Ascomycota</taxon>
        <taxon>Pezizomycotina</taxon>
        <taxon>Eurotiomycetes</taxon>
        <taxon>Eurotiomycetidae</taxon>
        <taxon>Eurotiales</taxon>
        <taxon>Aspergillaceae</taxon>
        <taxon>Aspergillus</taxon>
        <taxon>Aspergillus subgen. Circumdati</taxon>
    </lineage>
</organism>
<dbReference type="PANTHER" id="PTHR10502:SF107">
    <property type="entry name" value="ANNEXIN ANXC4 (AFU_ORTHOLOGUE AFUA_3G07020)"/>
    <property type="match status" value="1"/>
</dbReference>
<dbReference type="PANTHER" id="PTHR10502">
    <property type="entry name" value="ANNEXIN"/>
    <property type="match status" value="1"/>
</dbReference>
<feature type="region of interest" description="Disordered" evidence="1">
    <location>
        <begin position="392"/>
        <end position="447"/>
    </location>
</feature>
<feature type="compositionally biased region" description="Polar residues" evidence="1">
    <location>
        <begin position="182"/>
        <end position="192"/>
    </location>
</feature>
<evidence type="ECO:0000256" key="1">
    <source>
        <dbReference type="SAM" id="MobiDB-lite"/>
    </source>
</evidence>
<evidence type="ECO:0000313" key="2">
    <source>
        <dbReference type="EMBL" id="PWY67253.1"/>
    </source>
</evidence>
<feature type="region of interest" description="Disordered" evidence="1">
    <location>
        <begin position="481"/>
        <end position="517"/>
    </location>
</feature>
<proteinExistence type="predicted"/>
<dbReference type="GeneID" id="37108951"/>
<evidence type="ECO:0000313" key="3">
    <source>
        <dbReference type="Proteomes" id="UP000246702"/>
    </source>
</evidence>
<feature type="compositionally biased region" description="Polar residues" evidence="1">
    <location>
        <begin position="420"/>
        <end position="437"/>
    </location>
</feature>
<dbReference type="OrthoDB" id="2134400at2759"/>
<comment type="caution">
    <text evidence="2">The sequence shown here is derived from an EMBL/GenBank/DDBJ whole genome shotgun (WGS) entry which is preliminary data.</text>
</comment>
<feature type="compositionally biased region" description="Basic and acidic residues" evidence="1">
    <location>
        <begin position="20"/>
        <end position="50"/>
    </location>
</feature>
<feature type="compositionally biased region" description="Basic and acidic residues" evidence="1">
    <location>
        <begin position="1"/>
        <end position="10"/>
    </location>
</feature>
<accession>A0A317UYV7</accession>
<dbReference type="STRING" id="1450535.A0A317UYV7"/>
<feature type="compositionally biased region" description="Basic and acidic residues" evidence="1">
    <location>
        <begin position="124"/>
        <end position="135"/>
    </location>
</feature>
<dbReference type="GO" id="GO:0005634">
    <property type="term" value="C:nucleus"/>
    <property type="evidence" value="ECO:0007669"/>
    <property type="project" value="TreeGrafter"/>
</dbReference>
<name>A0A317UYV7_9EURO</name>
<feature type="compositionally biased region" description="Acidic residues" evidence="1">
    <location>
        <begin position="481"/>
        <end position="490"/>
    </location>
</feature>
<sequence length="880" mass="97712">MSLHVGDPRSRGRSKSPSGHIRERSKSRDPRLPTGQDTHRYLASEFVDGKRHSRSRSRGASPGGPNPPGSRYGPTGPEFQSDGRAPYLRVQQGRDYYYQSDSGDSKGARRDNKQYPPPPHRRSVHYDSYSDHSYSDSDEDGLAYGDLPGEPVRSFYGITGTSRPQSAGRDGAMMSGALNGDASYSNKSSRPNGPSKEEITDNHPGYARPEPFQYTHVQPGSSQYSGHPASSTVPSNWEPIPECEKPGFVPPTSQGQSQTMPGAFPLPTTSHPDVPATTAAAAFSSTRYVTPEGLQNPYASWNSRPLSMPGSNVYTPVTSTHQRTASSDAAVKAPYAAPPPYQYAHIDPNLKFTSKSAGETPAKPLSYSAAPQYSTKTGASQAKEPQYVGIKHSANPQFSKTSSTRPDSGPQYVEIMPGNRATSRPHSHSVSSANNLSVARPDPTHRPASPMLEPYKGTYQTISPMPSPIVVVPKLDEDISDIEPLGDESDGGLREHRRKKFRDGKDRKGLTTDHVKRESSRVRYEQRGSTGSESLVVISPSSSRKRVSFYDAGQDAMALQEALSHTLHTDNKALIRVLPHLTGEEVLELRKEYKKHVKLHGKGVNIAKHIRLKLGNGAFGKVCYATALGRWESEAFWANCYYQSSTSRRELLIESLFGRTNSEIREIKECFRDSRYQNSLEKCMKAELKADKFRLAVLIALEERRQSERDIIDMNLVDHDVEELHRALITPHGGETAMICIIVRRSDSHLREVLRAYKKMYGHNFVTAMMGKSQNLVGETLAHILNGAINRPMRDALLLHQALRESRTGKERSELLISRLVRLHWEPRHLERVKSDFRRRYGQRLEDAIAEEVLTSSGGSEWGEFCIELARGSKVLASRS</sequence>
<dbReference type="GO" id="GO:0012506">
    <property type="term" value="C:vesicle membrane"/>
    <property type="evidence" value="ECO:0007669"/>
    <property type="project" value="TreeGrafter"/>
</dbReference>